<keyword evidence="4 12" id="KW-0349">Heme</keyword>
<dbReference type="GO" id="GO:0071500">
    <property type="term" value="P:cellular response to nitrosative stress"/>
    <property type="evidence" value="ECO:0007669"/>
    <property type="project" value="TreeGrafter"/>
</dbReference>
<evidence type="ECO:0000256" key="10">
    <source>
        <dbReference type="ARBA" id="ARBA00048649"/>
    </source>
</evidence>
<dbReference type="SUPFAM" id="SSF46458">
    <property type="entry name" value="Globin-like"/>
    <property type="match status" value="1"/>
</dbReference>
<dbReference type="Proteomes" id="UP000198305">
    <property type="component" value="Unassembled WGS sequence"/>
</dbReference>
<dbReference type="InterPro" id="IPR000971">
    <property type="entry name" value="Globin"/>
</dbReference>
<evidence type="ECO:0000259" key="14">
    <source>
        <dbReference type="PROSITE" id="PS51384"/>
    </source>
</evidence>
<evidence type="ECO:0000313" key="15">
    <source>
        <dbReference type="EMBL" id="SNR92887.1"/>
    </source>
</evidence>
<keyword evidence="15" id="KW-0560">Oxidoreductase</keyword>
<dbReference type="SUPFAM" id="SSF63380">
    <property type="entry name" value="Riboflavin synthase domain-like"/>
    <property type="match status" value="1"/>
</dbReference>
<evidence type="ECO:0000256" key="3">
    <source>
        <dbReference type="ARBA" id="ARBA00022575"/>
    </source>
</evidence>
<dbReference type="InterPro" id="IPR017938">
    <property type="entry name" value="Riboflavin_synthase-like_b-brl"/>
</dbReference>
<evidence type="ECO:0000256" key="2">
    <source>
        <dbReference type="ARBA" id="ARBA00012229"/>
    </source>
</evidence>
<evidence type="ECO:0000256" key="7">
    <source>
        <dbReference type="ARBA" id="ARBA00023004"/>
    </source>
</evidence>
<comment type="similarity">
    <text evidence="1">In the C-terminal section; belongs to the flavoprotein pyridine nucleotide cytochrome reductase family.</text>
</comment>
<dbReference type="Pfam" id="PF00042">
    <property type="entry name" value="Globin"/>
    <property type="match status" value="1"/>
</dbReference>
<dbReference type="AlphaFoldDB" id="A0A239AB73"/>
<keyword evidence="16" id="KW-1185">Reference proteome</keyword>
<dbReference type="InterPro" id="IPR039261">
    <property type="entry name" value="FNR_nucleotide-bd"/>
</dbReference>
<dbReference type="PROSITE" id="PS01033">
    <property type="entry name" value="GLOBIN"/>
    <property type="match status" value="1"/>
</dbReference>
<comment type="function">
    <text evidence="9">Is involved in NO detoxification in an aerobic process, termed nitric oxide dioxygenase (NOD) reaction that utilizes O(2) and NAD(P)H to convert NO to nitrate, which protects the bacterium from various noxious nitrogen compounds. Therefore, plays a central role in the inducible response to nitrosative stress.</text>
</comment>
<comment type="catalytic activity">
    <reaction evidence="10">
        <text>2 nitric oxide + NADH + 2 O2 = 2 nitrate + NAD(+) + H(+)</text>
        <dbReference type="Rhea" id="RHEA:19469"/>
        <dbReference type="ChEBI" id="CHEBI:15378"/>
        <dbReference type="ChEBI" id="CHEBI:15379"/>
        <dbReference type="ChEBI" id="CHEBI:16480"/>
        <dbReference type="ChEBI" id="CHEBI:17632"/>
        <dbReference type="ChEBI" id="CHEBI:57540"/>
        <dbReference type="ChEBI" id="CHEBI:57945"/>
        <dbReference type="EC" id="1.14.12.17"/>
    </reaction>
</comment>
<dbReference type="InterPro" id="IPR012292">
    <property type="entry name" value="Globin/Proto"/>
</dbReference>
<keyword evidence="8" id="KW-0520">NAD</keyword>
<proteinExistence type="inferred from homology"/>
<evidence type="ECO:0000256" key="1">
    <source>
        <dbReference type="ARBA" id="ARBA00006401"/>
    </source>
</evidence>
<dbReference type="GO" id="GO:0071949">
    <property type="term" value="F:FAD binding"/>
    <property type="evidence" value="ECO:0007669"/>
    <property type="project" value="TreeGrafter"/>
</dbReference>
<name>A0A239AB73_9PROT</name>
<feature type="domain" description="Globin" evidence="13">
    <location>
        <begin position="1"/>
        <end position="138"/>
    </location>
</feature>
<dbReference type="GO" id="GO:0009636">
    <property type="term" value="P:response to toxic substance"/>
    <property type="evidence" value="ECO:0007669"/>
    <property type="project" value="UniProtKB-KW"/>
</dbReference>
<dbReference type="EMBL" id="FZOA01000007">
    <property type="protein sequence ID" value="SNR92887.1"/>
    <property type="molecule type" value="Genomic_DNA"/>
</dbReference>
<dbReference type="GO" id="GO:0005344">
    <property type="term" value="F:oxygen carrier activity"/>
    <property type="evidence" value="ECO:0007669"/>
    <property type="project" value="UniProtKB-KW"/>
</dbReference>
<dbReference type="GO" id="GO:0020037">
    <property type="term" value="F:heme binding"/>
    <property type="evidence" value="ECO:0007669"/>
    <property type="project" value="InterPro"/>
</dbReference>
<evidence type="ECO:0000256" key="8">
    <source>
        <dbReference type="ARBA" id="ARBA00023027"/>
    </source>
</evidence>
<dbReference type="GO" id="GO:0019825">
    <property type="term" value="F:oxygen binding"/>
    <property type="evidence" value="ECO:0007669"/>
    <property type="project" value="InterPro"/>
</dbReference>
<dbReference type="Pfam" id="PF00175">
    <property type="entry name" value="NAD_binding_1"/>
    <property type="match status" value="1"/>
</dbReference>
<keyword evidence="15" id="KW-0223">Dioxygenase</keyword>
<organism evidence="15 16">
    <name type="scientific">Methylobacillus rhizosphaerae</name>
    <dbReference type="NCBI Taxonomy" id="551994"/>
    <lineage>
        <taxon>Bacteria</taxon>
        <taxon>Pseudomonadati</taxon>
        <taxon>Pseudomonadota</taxon>
        <taxon>Betaproteobacteria</taxon>
        <taxon>Nitrosomonadales</taxon>
        <taxon>Methylophilaceae</taxon>
        <taxon>Methylobacillus</taxon>
    </lineage>
</organism>
<evidence type="ECO:0000256" key="4">
    <source>
        <dbReference type="ARBA" id="ARBA00022617"/>
    </source>
</evidence>
<dbReference type="SUPFAM" id="SSF52343">
    <property type="entry name" value="Ferredoxin reductase-like, C-terminal NADP-linked domain"/>
    <property type="match status" value="1"/>
</dbReference>
<evidence type="ECO:0000256" key="9">
    <source>
        <dbReference type="ARBA" id="ARBA00025094"/>
    </source>
</evidence>
<keyword evidence="5 12" id="KW-0561">Oxygen transport</keyword>
<sequence length="404" mass="44831">MLSAAARPYIDASVPVLREHGLAITSAFYNNMLTKHPHLTNLFNMGNQANGSQQQSLASAVFAYAANIDNAAALGPVVKRIVHKHAAVGIKPEHYPIVGEHLLGAIKEVLGDAASEELLNAWGEAYWLLADTLIEEEKNLYSTTPTTPGALIPLKVVRKVKESEYITSFYLQHPNGGKPGDFLPGQYISVDMQFNGGRNRQIRQYSLSDSVAAPWWRISVKREIEDGDKPRGRLSNWLHDDIDVDDILQVTPAFGDFALDPIASDTPLVLLSAGVGITPIIAMLNSVRDLAPQRPVYLAHAARYPSWQSHRLDLQEAISRMPHLKTMFFYEALTEGALHNLGETHQGLMEIKLLWPDILENADIYMCGPQGFMQSQREQLLQAGVPAERIHREVFGPDLLDHLL</sequence>
<dbReference type="PRINTS" id="PR00371">
    <property type="entry name" value="FPNCR"/>
</dbReference>
<accession>A0A239AB73</accession>
<gene>
    <name evidence="15" type="ORF">SAMN05192560_1789</name>
</gene>
<dbReference type="GO" id="GO:0046210">
    <property type="term" value="P:nitric oxide catabolic process"/>
    <property type="evidence" value="ECO:0007669"/>
    <property type="project" value="TreeGrafter"/>
</dbReference>
<evidence type="ECO:0000256" key="11">
    <source>
        <dbReference type="ARBA" id="ARBA00049433"/>
    </source>
</evidence>
<evidence type="ECO:0000259" key="13">
    <source>
        <dbReference type="PROSITE" id="PS01033"/>
    </source>
</evidence>
<dbReference type="Gene3D" id="3.40.50.80">
    <property type="entry name" value="Nucleotide-binding domain of ferredoxin-NADP reductase (FNR) module"/>
    <property type="match status" value="1"/>
</dbReference>
<dbReference type="Gene3D" id="2.40.30.10">
    <property type="entry name" value="Translation factors"/>
    <property type="match status" value="1"/>
</dbReference>
<keyword evidence="3" id="KW-0216">Detoxification</keyword>
<evidence type="ECO:0000256" key="6">
    <source>
        <dbReference type="ARBA" id="ARBA00022723"/>
    </source>
</evidence>
<keyword evidence="6" id="KW-0479">Metal-binding</keyword>
<dbReference type="CDD" id="cd08922">
    <property type="entry name" value="FHb-globin"/>
    <property type="match status" value="1"/>
</dbReference>
<keyword evidence="12" id="KW-0813">Transport</keyword>
<dbReference type="RefSeq" id="WP_089375879.1">
    <property type="nucleotide sequence ID" value="NZ_FZOA01000007.1"/>
</dbReference>
<dbReference type="PANTHER" id="PTHR43396">
    <property type="entry name" value="FLAVOHEMOPROTEIN"/>
    <property type="match status" value="1"/>
</dbReference>
<evidence type="ECO:0000313" key="16">
    <source>
        <dbReference type="Proteomes" id="UP000198305"/>
    </source>
</evidence>
<evidence type="ECO:0000256" key="5">
    <source>
        <dbReference type="ARBA" id="ARBA00022621"/>
    </source>
</evidence>
<evidence type="ECO:0000256" key="12">
    <source>
        <dbReference type="RuleBase" id="RU000356"/>
    </source>
</evidence>
<dbReference type="PANTHER" id="PTHR43396:SF3">
    <property type="entry name" value="FLAVOHEMOPROTEIN"/>
    <property type="match status" value="1"/>
</dbReference>
<comment type="catalytic activity">
    <reaction evidence="11">
        <text>2 nitric oxide + NADPH + 2 O2 = 2 nitrate + NADP(+) + H(+)</text>
        <dbReference type="Rhea" id="RHEA:19465"/>
        <dbReference type="ChEBI" id="CHEBI:15378"/>
        <dbReference type="ChEBI" id="CHEBI:15379"/>
        <dbReference type="ChEBI" id="CHEBI:16480"/>
        <dbReference type="ChEBI" id="CHEBI:17632"/>
        <dbReference type="ChEBI" id="CHEBI:57783"/>
        <dbReference type="ChEBI" id="CHEBI:58349"/>
        <dbReference type="EC" id="1.14.12.17"/>
    </reaction>
</comment>
<dbReference type="FunFam" id="1.10.490.10:FF:000003">
    <property type="entry name" value="Flavohemoprotein"/>
    <property type="match status" value="1"/>
</dbReference>
<dbReference type="PROSITE" id="PS51384">
    <property type="entry name" value="FAD_FR"/>
    <property type="match status" value="1"/>
</dbReference>
<dbReference type="OrthoDB" id="9801223at2"/>
<dbReference type="InterPro" id="IPR009050">
    <property type="entry name" value="Globin-like_sf"/>
</dbReference>
<dbReference type="InterPro" id="IPR001709">
    <property type="entry name" value="Flavoprot_Pyr_Nucl_cyt_Rdtase"/>
</dbReference>
<dbReference type="GO" id="GO:0046872">
    <property type="term" value="F:metal ion binding"/>
    <property type="evidence" value="ECO:0007669"/>
    <property type="project" value="UniProtKB-KW"/>
</dbReference>
<protein>
    <recommendedName>
        <fullName evidence="2">nitric oxide dioxygenase</fullName>
        <ecNumber evidence="2">1.14.12.17</ecNumber>
    </recommendedName>
</protein>
<comment type="similarity">
    <text evidence="12">Belongs to the globin family.</text>
</comment>
<dbReference type="InterPro" id="IPR017927">
    <property type="entry name" value="FAD-bd_FR_type"/>
</dbReference>
<dbReference type="EC" id="1.14.12.17" evidence="2"/>
<dbReference type="NCBIfam" id="NF009805">
    <property type="entry name" value="PRK13289.1"/>
    <property type="match status" value="1"/>
</dbReference>
<dbReference type="Gene3D" id="1.10.490.10">
    <property type="entry name" value="Globins"/>
    <property type="match status" value="1"/>
</dbReference>
<dbReference type="InterPro" id="IPR001433">
    <property type="entry name" value="OxRdtase_FAD/NAD-bd"/>
</dbReference>
<keyword evidence="7" id="KW-0408">Iron</keyword>
<feature type="domain" description="FAD-binding FR-type" evidence="14">
    <location>
        <begin position="149"/>
        <end position="260"/>
    </location>
</feature>
<dbReference type="GO" id="GO:0008941">
    <property type="term" value="F:nitric oxide dioxygenase NAD(P)H activity"/>
    <property type="evidence" value="ECO:0007669"/>
    <property type="project" value="UniProtKB-EC"/>
</dbReference>
<reference evidence="16" key="1">
    <citation type="submission" date="2017-06" db="EMBL/GenBank/DDBJ databases">
        <authorList>
            <person name="Varghese N."/>
            <person name="Submissions S."/>
        </authorList>
    </citation>
    <scope>NUCLEOTIDE SEQUENCE [LARGE SCALE GENOMIC DNA]</scope>
    <source>
        <strain evidence="16">Ca-68</strain>
    </source>
</reference>
<dbReference type="CDD" id="cd06184">
    <property type="entry name" value="flavohem_like_fad_nad_binding"/>
    <property type="match status" value="1"/>
</dbReference>